<gene>
    <name evidence="10" type="primary">cct8</name>
</gene>
<name>A0A673A9Z9_9TELE</name>
<dbReference type="InterPro" id="IPR012721">
    <property type="entry name" value="Chap_CCT_theta"/>
</dbReference>
<evidence type="ECO:0000256" key="8">
    <source>
        <dbReference type="ARBA" id="ARBA00029602"/>
    </source>
</evidence>
<reference evidence="10" key="1">
    <citation type="submission" date="2019-06" db="EMBL/GenBank/DDBJ databases">
        <authorList>
            <consortium name="Wellcome Sanger Institute Data Sharing"/>
        </authorList>
    </citation>
    <scope>NUCLEOTIDE SEQUENCE [LARGE SCALE GENOMIC DNA]</scope>
</reference>
<dbReference type="GO" id="GO:0005737">
    <property type="term" value="C:cytoplasm"/>
    <property type="evidence" value="ECO:0007669"/>
    <property type="project" value="UniProtKB-SubCell"/>
</dbReference>
<dbReference type="Gene3D" id="3.30.260.10">
    <property type="entry name" value="TCP-1-like chaperonin intermediate domain"/>
    <property type="match status" value="1"/>
</dbReference>
<dbReference type="InterPro" id="IPR027409">
    <property type="entry name" value="GroEL-like_apical_dom_sf"/>
</dbReference>
<evidence type="ECO:0000313" key="10">
    <source>
        <dbReference type="Ensembl" id="ENSSORP00005025523.1"/>
    </source>
</evidence>
<organism evidence="10 11">
    <name type="scientific">Sphaeramia orbicularis</name>
    <name type="common">orbiculate cardinalfish</name>
    <dbReference type="NCBI Taxonomy" id="375764"/>
    <lineage>
        <taxon>Eukaryota</taxon>
        <taxon>Metazoa</taxon>
        <taxon>Chordata</taxon>
        <taxon>Craniata</taxon>
        <taxon>Vertebrata</taxon>
        <taxon>Euteleostomi</taxon>
        <taxon>Actinopterygii</taxon>
        <taxon>Neopterygii</taxon>
        <taxon>Teleostei</taxon>
        <taxon>Neoteleostei</taxon>
        <taxon>Acanthomorphata</taxon>
        <taxon>Gobiaria</taxon>
        <taxon>Kurtiformes</taxon>
        <taxon>Apogonoidei</taxon>
        <taxon>Apogonidae</taxon>
        <taxon>Apogoninae</taxon>
        <taxon>Sphaeramia</taxon>
    </lineage>
</organism>
<dbReference type="NCBIfam" id="TIGR02346">
    <property type="entry name" value="chap_CCT_theta"/>
    <property type="match status" value="1"/>
</dbReference>
<dbReference type="SUPFAM" id="SSF54849">
    <property type="entry name" value="GroEL-intermediate domain like"/>
    <property type="match status" value="1"/>
</dbReference>
<reference evidence="10" key="2">
    <citation type="submission" date="2025-08" db="UniProtKB">
        <authorList>
            <consortium name="Ensembl"/>
        </authorList>
    </citation>
    <scope>IDENTIFICATION</scope>
</reference>
<dbReference type="Gene3D" id="1.10.560.10">
    <property type="entry name" value="GroEL-like equatorial domain"/>
    <property type="match status" value="2"/>
</dbReference>
<evidence type="ECO:0000256" key="2">
    <source>
        <dbReference type="ARBA" id="ARBA00008020"/>
    </source>
</evidence>
<protein>
    <recommendedName>
        <fullName evidence="3">T-complex protein 1 subunit theta</fullName>
    </recommendedName>
    <alternativeName>
        <fullName evidence="8">CCT-theta</fullName>
    </alternativeName>
</protein>
<keyword evidence="4" id="KW-0963">Cytoplasm</keyword>
<dbReference type="PRINTS" id="PR00304">
    <property type="entry name" value="TCOMPLEXTCP1"/>
</dbReference>
<evidence type="ECO:0000256" key="7">
    <source>
        <dbReference type="ARBA" id="ARBA00023186"/>
    </source>
</evidence>
<accession>A0A673A9Z9</accession>
<dbReference type="SUPFAM" id="SSF48592">
    <property type="entry name" value="GroEL equatorial domain-like"/>
    <property type="match status" value="1"/>
</dbReference>
<proteinExistence type="inferred from homology"/>
<dbReference type="FunFam" id="3.50.7.10:FF:000008">
    <property type="entry name" value="T-complex protein 1 subunit theta"/>
    <property type="match status" value="1"/>
</dbReference>
<keyword evidence="5 9" id="KW-0547">Nucleotide-binding</keyword>
<dbReference type="CDD" id="cd03341">
    <property type="entry name" value="TCP1_theta"/>
    <property type="match status" value="1"/>
</dbReference>
<dbReference type="GO" id="GO:0005524">
    <property type="term" value="F:ATP binding"/>
    <property type="evidence" value="ECO:0007669"/>
    <property type="project" value="UniProtKB-KW"/>
</dbReference>
<keyword evidence="6 9" id="KW-0067">ATP-binding</keyword>
<dbReference type="InterPro" id="IPR002194">
    <property type="entry name" value="Chaperonin_TCP-1_CS"/>
</dbReference>
<evidence type="ECO:0000256" key="6">
    <source>
        <dbReference type="ARBA" id="ARBA00022840"/>
    </source>
</evidence>
<dbReference type="SUPFAM" id="SSF52029">
    <property type="entry name" value="GroEL apical domain-like"/>
    <property type="match status" value="1"/>
</dbReference>
<evidence type="ECO:0000256" key="3">
    <source>
        <dbReference type="ARBA" id="ARBA00016981"/>
    </source>
</evidence>
<evidence type="ECO:0000256" key="4">
    <source>
        <dbReference type="ARBA" id="ARBA00022490"/>
    </source>
</evidence>
<dbReference type="GO" id="GO:0051082">
    <property type="term" value="F:unfolded protein binding"/>
    <property type="evidence" value="ECO:0007669"/>
    <property type="project" value="InterPro"/>
</dbReference>
<evidence type="ECO:0000313" key="11">
    <source>
        <dbReference type="Proteomes" id="UP000472271"/>
    </source>
</evidence>
<dbReference type="InterPro" id="IPR027413">
    <property type="entry name" value="GROEL-like_equatorial_sf"/>
</dbReference>
<dbReference type="InterPro" id="IPR017998">
    <property type="entry name" value="Chaperone_TCP-1"/>
</dbReference>
<keyword evidence="7 9" id="KW-0143">Chaperone</keyword>
<reference evidence="10" key="3">
    <citation type="submission" date="2025-09" db="UniProtKB">
        <authorList>
            <consortium name="Ensembl"/>
        </authorList>
    </citation>
    <scope>IDENTIFICATION</scope>
</reference>
<keyword evidence="11" id="KW-1185">Reference proteome</keyword>
<dbReference type="GO" id="GO:0016887">
    <property type="term" value="F:ATP hydrolysis activity"/>
    <property type="evidence" value="ECO:0007669"/>
    <property type="project" value="InterPro"/>
</dbReference>
<dbReference type="PROSITE" id="PS00995">
    <property type="entry name" value="TCP1_3"/>
    <property type="match status" value="1"/>
</dbReference>
<dbReference type="InterPro" id="IPR002423">
    <property type="entry name" value="Cpn60/GroEL/TCP-1"/>
</dbReference>
<dbReference type="PANTHER" id="PTHR11353">
    <property type="entry name" value="CHAPERONIN"/>
    <property type="match status" value="1"/>
</dbReference>
<dbReference type="PROSITE" id="PS00750">
    <property type="entry name" value="TCP1_1"/>
    <property type="match status" value="1"/>
</dbReference>
<dbReference type="PROSITE" id="PS00751">
    <property type="entry name" value="TCP1_2"/>
    <property type="match status" value="1"/>
</dbReference>
<dbReference type="Ensembl" id="ENSSORT00005026283.1">
    <property type="protein sequence ID" value="ENSSORP00005025523.1"/>
    <property type="gene ID" value="ENSSORG00005012258.1"/>
</dbReference>
<evidence type="ECO:0000256" key="5">
    <source>
        <dbReference type="ARBA" id="ARBA00022741"/>
    </source>
</evidence>
<dbReference type="Pfam" id="PF00118">
    <property type="entry name" value="Cpn60_TCP1"/>
    <property type="match status" value="2"/>
</dbReference>
<evidence type="ECO:0000256" key="9">
    <source>
        <dbReference type="RuleBase" id="RU004187"/>
    </source>
</evidence>
<dbReference type="Proteomes" id="UP000472271">
    <property type="component" value="Chromosome 14"/>
</dbReference>
<dbReference type="AlphaFoldDB" id="A0A673A9Z9"/>
<dbReference type="GO" id="GO:0140662">
    <property type="term" value="F:ATP-dependent protein folding chaperone"/>
    <property type="evidence" value="ECO:0007669"/>
    <property type="project" value="InterPro"/>
</dbReference>
<comment type="similarity">
    <text evidence="2 9">Belongs to the TCP-1 chaperonin family.</text>
</comment>
<sequence length="486" mass="53118">MALHVPKAPGFAQMLKDGAKHYSGLEEAVFRNIRACKELSQTTRTAYGPNGMNKMVINHLEKLFVTNDAATILRELEVQHPAAKMIVMASHMQEQEVGDGTNFVLVFAGALLELAEELLRMGLSVSEVIMSIFPESGNFNVDNVRVCKILGCGVTASSMLHGMVFKKEAEGDITSVKDAKIAVFSCPFDCMVTETKGTVLINNAKELMDFSKGEEDMMEAQVKAIKEAGANVVVTGGKVADMALHYANKYKLMVVRLNSKWDLRRLCKTVGAVALPRMTAPTPEEMGHCNSVYLTEVGDTQVVVFKHEKEDGAISTVVIRGSTDNLMDDIERAVDDGVNTFKVLVRDKRLVPGAGATEIELAKQITSYGESCPGLEQYAIKKFAEAFEALPRALAENSGVKANELISKLYAAHHEGHKNMGFDIEVPTVKDMLEAGILDPYLVKHWGIKLATNSAITVLRVDQIIMAKPAGGPKPPQDRKDFDEDD</sequence>
<evidence type="ECO:0000256" key="1">
    <source>
        <dbReference type="ARBA" id="ARBA00004496"/>
    </source>
</evidence>
<dbReference type="InterPro" id="IPR027410">
    <property type="entry name" value="TCP-1-like_intermed_sf"/>
</dbReference>
<dbReference type="Gene3D" id="3.50.7.10">
    <property type="entry name" value="GroEL"/>
    <property type="match status" value="1"/>
</dbReference>
<comment type="subcellular location">
    <subcellularLocation>
        <location evidence="1">Cytoplasm</location>
    </subcellularLocation>
</comment>